<dbReference type="Proteomes" id="UP000428328">
    <property type="component" value="Chromosome"/>
</dbReference>
<proteinExistence type="predicted"/>
<protein>
    <recommendedName>
        <fullName evidence="3">DUF2197 domain-containing protein</fullName>
    </recommendedName>
</protein>
<evidence type="ECO:0000313" key="1">
    <source>
        <dbReference type="EMBL" id="QGY41466.1"/>
    </source>
</evidence>
<evidence type="ECO:0008006" key="3">
    <source>
        <dbReference type="Google" id="ProtNLM"/>
    </source>
</evidence>
<dbReference type="EMBL" id="CP046400">
    <property type="protein sequence ID" value="QGY41466.1"/>
    <property type="molecule type" value="Genomic_DNA"/>
</dbReference>
<gene>
    <name evidence="1" type="ORF">GM415_15525</name>
</gene>
<accession>A0A6I6JF46</accession>
<name>A0A6I6JF46_9BACT</name>
<sequence>MAKIRNGGEMLTRCYVCDQPNRELNKLDTMKGGKATVEIVEVCDKCAVQLRRNAKRNGKGRR</sequence>
<dbReference type="AlphaFoldDB" id="A0A6I6JF46"/>
<dbReference type="KEGG" id="psel:GM415_15525"/>
<organism evidence="1 2">
    <name type="scientific">Pseudodesulfovibrio cashew</name>
    <dbReference type="NCBI Taxonomy" id="2678688"/>
    <lineage>
        <taxon>Bacteria</taxon>
        <taxon>Pseudomonadati</taxon>
        <taxon>Thermodesulfobacteriota</taxon>
        <taxon>Desulfovibrionia</taxon>
        <taxon>Desulfovibrionales</taxon>
        <taxon>Desulfovibrionaceae</taxon>
    </lineage>
</organism>
<reference evidence="1 2" key="1">
    <citation type="submission" date="2019-11" db="EMBL/GenBank/DDBJ databases">
        <authorList>
            <person name="Zheng R.K."/>
            <person name="Sun C.M."/>
        </authorList>
    </citation>
    <scope>NUCLEOTIDE SEQUENCE [LARGE SCALE GENOMIC DNA]</scope>
    <source>
        <strain evidence="1 2">SRB007</strain>
    </source>
</reference>
<keyword evidence="2" id="KW-1185">Reference proteome</keyword>
<evidence type="ECO:0000313" key="2">
    <source>
        <dbReference type="Proteomes" id="UP000428328"/>
    </source>
</evidence>
<dbReference type="RefSeq" id="WP_158949771.1">
    <property type="nucleotide sequence ID" value="NZ_CP046400.1"/>
</dbReference>